<proteinExistence type="predicted"/>
<gene>
    <name evidence="1" type="ORF">Tci_554291</name>
</gene>
<organism evidence="1">
    <name type="scientific">Tanacetum cinerariifolium</name>
    <name type="common">Dalmatian daisy</name>
    <name type="synonym">Chrysanthemum cinerariifolium</name>
    <dbReference type="NCBI Taxonomy" id="118510"/>
    <lineage>
        <taxon>Eukaryota</taxon>
        <taxon>Viridiplantae</taxon>
        <taxon>Streptophyta</taxon>
        <taxon>Embryophyta</taxon>
        <taxon>Tracheophyta</taxon>
        <taxon>Spermatophyta</taxon>
        <taxon>Magnoliopsida</taxon>
        <taxon>eudicotyledons</taxon>
        <taxon>Gunneridae</taxon>
        <taxon>Pentapetalae</taxon>
        <taxon>asterids</taxon>
        <taxon>campanulids</taxon>
        <taxon>Asterales</taxon>
        <taxon>Asteraceae</taxon>
        <taxon>Asteroideae</taxon>
        <taxon>Anthemideae</taxon>
        <taxon>Anthemidinae</taxon>
        <taxon>Tanacetum</taxon>
    </lineage>
</organism>
<evidence type="ECO:0000313" key="1">
    <source>
        <dbReference type="EMBL" id="GEZ82318.1"/>
    </source>
</evidence>
<comment type="caution">
    <text evidence="1">The sequence shown here is derived from an EMBL/GenBank/DDBJ whole genome shotgun (WGS) entry which is preliminary data.</text>
</comment>
<accession>A0A699IP33</accession>
<sequence length="100" mass="11376">MFIDEQVESESVDVVSNVTSSDVKTVMPKCESVDVKNTGVYSTVKTKTVRKNNFSPPIIEDWISDNESQVEFKPKVEDKTVRPNIEKIKFVKHASEKVEK</sequence>
<dbReference type="AlphaFoldDB" id="A0A699IP33"/>
<reference evidence="1" key="1">
    <citation type="journal article" date="2019" name="Sci. Rep.">
        <title>Draft genome of Tanacetum cinerariifolium, the natural source of mosquito coil.</title>
        <authorList>
            <person name="Yamashiro T."/>
            <person name="Shiraishi A."/>
            <person name="Satake H."/>
            <person name="Nakayama K."/>
        </authorList>
    </citation>
    <scope>NUCLEOTIDE SEQUENCE</scope>
</reference>
<dbReference type="EMBL" id="BKCJ010328384">
    <property type="protein sequence ID" value="GEZ82318.1"/>
    <property type="molecule type" value="Genomic_DNA"/>
</dbReference>
<name>A0A699IP33_TANCI</name>
<protein>
    <submittedName>
        <fullName evidence="1">Uncharacterized protein</fullName>
    </submittedName>
</protein>
<feature type="non-terminal residue" evidence="1">
    <location>
        <position position="100"/>
    </location>
</feature>